<protein>
    <submittedName>
        <fullName evidence="2">Uncharacterized protein</fullName>
    </submittedName>
</protein>
<sequence length="327" mass="36665">MFRNLSSSNGGMNREYQRHARGRHHDVPAQQSQEGELQRGVSYRDRSPCSDRRLMERNAYPLSRDLSGNSRSENVRMLQVAVRVGNWDKAVDYAAAVLQGGARVSLSELNSQDWVGHPNGIMLGALLTGFDAVRHGDAVHTMVNHSLSRVIYIYSSMTMGAQAKARLQYLRALVTLFKVYLDVQLADSDRELFHYISIGIRRDVLTHTFPLEQFYPQFDLQGAVPFQRYDLNRRGALKMQQYLDCVLKLANGIEEEVSQDELALCCTQNYSAVDCDATSDISNLGSAPIAGLQSQEISQQEAYSLYMSSLQGGSIPFLLKSLMTQLL</sequence>
<dbReference type="AlphaFoldDB" id="A0A1X7AF95"/>
<feature type="region of interest" description="Disordered" evidence="1">
    <location>
        <begin position="19"/>
        <end position="66"/>
    </location>
</feature>
<evidence type="ECO:0000313" key="2">
    <source>
        <dbReference type="EMBL" id="SMA34598.1"/>
    </source>
</evidence>
<feature type="compositionally biased region" description="Basic and acidic residues" evidence="1">
    <location>
        <begin position="42"/>
        <end position="56"/>
    </location>
</feature>
<accession>A0A1X7AF95</accession>
<proteinExistence type="predicted"/>
<dbReference type="RefSeq" id="WP_133060357.1">
    <property type="nucleotide sequence ID" value="NZ_CBCSCN010000004.1"/>
</dbReference>
<reference evidence="2 3" key="1">
    <citation type="submission" date="2017-03" db="EMBL/GenBank/DDBJ databases">
        <authorList>
            <person name="Afonso C.L."/>
            <person name="Miller P.J."/>
            <person name="Scott M.A."/>
            <person name="Spackman E."/>
            <person name="Goraichik I."/>
            <person name="Dimitrov K.M."/>
            <person name="Suarez D.L."/>
            <person name="Swayne D.E."/>
        </authorList>
    </citation>
    <scope>NUCLEOTIDE SEQUENCE [LARGE SCALE GENOMIC DNA]</scope>
    <source>
        <strain evidence="2">SB41UT1</strain>
    </source>
</reference>
<keyword evidence="3" id="KW-1185">Reference proteome</keyword>
<organism evidence="2 3">
    <name type="scientific">Parendozoicomonas haliclonae</name>
    <dbReference type="NCBI Taxonomy" id="1960125"/>
    <lineage>
        <taxon>Bacteria</taxon>
        <taxon>Pseudomonadati</taxon>
        <taxon>Pseudomonadota</taxon>
        <taxon>Gammaproteobacteria</taxon>
        <taxon>Oceanospirillales</taxon>
        <taxon>Endozoicomonadaceae</taxon>
        <taxon>Parendozoicomonas</taxon>
    </lineage>
</organism>
<evidence type="ECO:0000256" key="1">
    <source>
        <dbReference type="SAM" id="MobiDB-lite"/>
    </source>
</evidence>
<dbReference type="Proteomes" id="UP000196573">
    <property type="component" value="Unassembled WGS sequence"/>
</dbReference>
<gene>
    <name evidence="2" type="ORF">EHSB41UT_00423</name>
</gene>
<name>A0A1X7AF95_9GAMM</name>
<evidence type="ECO:0000313" key="3">
    <source>
        <dbReference type="Proteomes" id="UP000196573"/>
    </source>
</evidence>
<dbReference type="EMBL" id="FWPT01000001">
    <property type="protein sequence ID" value="SMA34598.1"/>
    <property type="molecule type" value="Genomic_DNA"/>
</dbReference>